<reference evidence="2" key="2">
    <citation type="journal article" date="2017" name="Nat. Plants">
        <title>The Aegilops tauschii genome reveals multiple impacts of transposons.</title>
        <authorList>
            <person name="Zhao G."/>
            <person name="Zou C."/>
            <person name="Li K."/>
            <person name="Wang K."/>
            <person name="Li T."/>
            <person name="Gao L."/>
            <person name="Zhang X."/>
            <person name="Wang H."/>
            <person name="Yang Z."/>
            <person name="Liu X."/>
            <person name="Jiang W."/>
            <person name="Mao L."/>
            <person name="Kong X."/>
            <person name="Jiao Y."/>
            <person name="Jia J."/>
        </authorList>
    </citation>
    <scope>NUCLEOTIDE SEQUENCE [LARGE SCALE GENOMIC DNA]</scope>
    <source>
        <strain evidence="2">cv. AL8/78</strain>
    </source>
</reference>
<dbReference type="EnsemblPlants" id="AET7Gv20594300.3">
    <property type="protein sequence ID" value="AET7Gv20594300.3"/>
    <property type="gene ID" value="AET7Gv20594300"/>
</dbReference>
<reference evidence="1" key="5">
    <citation type="journal article" date="2021" name="G3 (Bethesda)">
        <title>Aegilops tauschii genome assembly Aet v5.0 features greater sequence contiguity and improved annotation.</title>
        <authorList>
            <person name="Wang L."/>
            <person name="Zhu T."/>
            <person name="Rodriguez J.C."/>
            <person name="Deal K.R."/>
            <person name="Dubcovsky J."/>
            <person name="McGuire P.E."/>
            <person name="Lux T."/>
            <person name="Spannagl M."/>
            <person name="Mayer K.F.X."/>
            <person name="Baldrich P."/>
            <person name="Meyers B.C."/>
            <person name="Huo N."/>
            <person name="Gu Y.Q."/>
            <person name="Zhou H."/>
            <person name="Devos K.M."/>
            <person name="Bennetzen J.L."/>
            <person name="Unver T."/>
            <person name="Budak H."/>
            <person name="Gulick P.J."/>
            <person name="Galiba G."/>
            <person name="Kalapos B."/>
            <person name="Nelson D.R."/>
            <person name="Li P."/>
            <person name="You F.M."/>
            <person name="Luo M.C."/>
            <person name="Dvorak J."/>
        </authorList>
    </citation>
    <scope>NUCLEOTIDE SEQUENCE [LARGE SCALE GENOMIC DNA]</scope>
    <source>
        <strain evidence="1">cv. AL8/78</strain>
    </source>
</reference>
<dbReference type="AlphaFoldDB" id="A0A453RIQ2"/>
<evidence type="ECO:0000313" key="1">
    <source>
        <dbReference type="EnsemblPlants" id="AET7Gv20594300.3"/>
    </source>
</evidence>
<dbReference type="Gramene" id="AET7Gv20594300.3">
    <property type="protein sequence ID" value="AET7Gv20594300.3"/>
    <property type="gene ID" value="AET7Gv20594300"/>
</dbReference>
<evidence type="ECO:0000313" key="2">
    <source>
        <dbReference type="Proteomes" id="UP000015105"/>
    </source>
</evidence>
<name>A0A453RIQ2_AEGTS</name>
<proteinExistence type="predicted"/>
<protein>
    <submittedName>
        <fullName evidence="1">Uncharacterized protein</fullName>
    </submittedName>
</protein>
<keyword evidence="2" id="KW-1185">Reference proteome</keyword>
<dbReference type="Proteomes" id="UP000015105">
    <property type="component" value="Chromosome 7D"/>
</dbReference>
<sequence>STRALVRVCCPISTETLPRKSPCGNRGLHRVWSSPSSLSFVQCAVDPFISSPFLAHHILLELRSLNYVG</sequence>
<organism evidence="1 2">
    <name type="scientific">Aegilops tauschii subsp. strangulata</name>
    <name type="common">Goatgrass</name>
    <dbReference type="NCBI Taxonomy" id="200361"/>
    <lineage>
        <taxon>Eukaryota</taxon>
        <taxon>Viridiplantae</taxon>
        <taxon>Streptophyta</taxon>
        <taxon>Embryophyta</taxon>
        <taxon>Tracheophyta</taxon>
        <taxon>Spermatophyta</taxon>
        <taxon>Magnoliopsida</taxon>
        <taxon>Liliopsida</taxon>
        <taxon>Poales</taxon>
        <taxon>Poaceae</taxon>
        <taxon>BOP clade</taxon>
        <taxon>Pooideae</taxon>
        <taxon>Triticodae</taxon>
        <taxon>Triticeae</taxon>
        <taxon>Triticinae</taxon>
        <taxon>Aegilops</taxon>
    </lineage>
</organism>
<reference evidence="1" key="4">
    <citation type="submission" date="2019-03" db="UniProtKB">
        <authorList>
            <consortium name="EnsemblPlants"/>
        </authorList>
    </citation>
    <scope>IDENTIFICATION</scope>
</reference>
<reference evidence="2" key="1">
    <citation type="journal article" date="2014" name="Science">
        <title>Ancient hybridizations among the ancestral genomes of bread wheat.</title>
        <authorList>
            <consortium name="International Wheat Genome Sequencing Consortium,"/>
            <person name="Marcussen T."/>
            <person name="Sandve S.R."/>
            <person name="Heier L."/>
            <person name="Spannagl M."/>
            <person name="Pfeifer M."/>
            <person name="Jakobsen K.S."/>
            <person name="Wulff B.B."/>
            <person name="Steuernagel B."/>
            <person name="Mayer K.F."/>
            <person name="Olsen O.A."/>
        </authorList>
    </citation>
    <scope>NUCLEOTIDE SEQUENCE [LARGE SCALE GENOMIC DNA]</scope>
    <source>
        <strain evidence="2">cv. AL8/78</strain>
    </source>
</reference>
<accession>A0A453RIQ2</accession>
<reference evidence="1" key="3">
    <citation type="journal article" date="2017" name="Nature">
        <title>Genome sequence of the progenitor of the wheat D genome Aegilops tauschii.</title>
        <authorList>
            <person name="Luo M.C."/>
            <person name="Gu Y.Q."/>
            <person name="Puiu D."/>
            <person name="Wang H."/>
            <person name="Twardziok S.O."/>
            <person name="Deal K.R."/>
            <person name="Huo N."/>
            <person name="Zhu T."/>
            <person name="Wang L."/>
            <person name="Wang Y."/>
            <person name="McGuire P.E."/>
            <person name="Liu S."/>
            <person name="Long H."/>
            <person name="Ramasamy R.K."/>
            <person name="Rodriguez J.C."/>
            <person name="Van S.L."/>
            <person name="Yuan L."/>
            <person name="Wang Z."/>
            <person name="Xia Z."/>
            <person name="Xiao L."/>
            <person name="Anderson O.D."/>
            <person name="Ouyang S."/>
            <person name="Liang Y."/>
            <person name="Zimin A.V."/>
            <person name="Pertea G."/>
            <person name="Qi P."/>
            <person name="Bennetzen J.L."/>
            <person name="Dai X."/>
            <person name="Dawson M.W."/>
            <person name="Muller H.G."/>
            <person name="Kugler K."/>
            <person name="Rivarola-Duarte L."/>
            <person name="Spannagl M."/>
            <person name="Mayer K.F.X."/>
            <person name="Lu F.H."/>
            <person name="Bevan M.W."/>
            <person name="Leroy P."/>
            <person name="Li P."/>
            <person name="You F.M."/>
            <person name="Sun Q."/>
            <person name="Liu Z."/>
            <person name="Lyons E."/>
            <person name="Wicker T."/>
            <person name="Salzberg S.L."/>
            <person name="Devos K.M."/>
            <person name="Dvorak J."/>
        </authorList>
    </citation>
    <scope>NUCLEOTIDE SEQUENCE [LARGE SCALE GENOMIC DNA]</scope>
    <source>
        <strain evidence="1">cv. AL8/78</strain>
    </source>
</reference>